<dbReference type="PANTHER" id="PTHR43566:SF2">
    <property type="entry name" value="DUF4143 DOMAIN-CONTAINING PROTEIN"/>
    <property type="match status" value="1"/>
</dbReference>
<dbReference type="SUPFAM" id="SSF52540">
    <property type="entry name" value="P-loop containing nucleoside triphosphate hydrolases"/>
    <property type="match status" value="1"/>
</dbReference>
<dbReference type="AlphaFoldDB" id="A0A518AS16"/>
<organism evidence="3 4">
    <name type="scientific">Aeoliella mucimassa</name>
    <dbReference type="NCBI Taxonomy" id="2527972"/>
    <lineage>
        <taxon>Bacteria</taxon>
        <taxon>Pseudomonadati</taxon>
        <taxon>Planctomycetota</taxon>
        <taxon>Planctomycetia</taxon>
        <taxon>Pirellulales</taxon>
        <taxon>Lacipirellulaceae</taxon>
        <taxon>Aeoliella</taxon>
    </lineage>
</organism>
<evidence type="ECO:0000259" key="2">
    <source>
        <dbReference type="Pfam" id="PF13635"/>
    </source>
</evidence>
<accession>A0A518AS16</accession>
<dbReference type="KEGG" id="amuc:Pan181_37330"/>
<feature type="domain" description="DUF4143" evidence="2">
    <location>
        <begin position="176"/>
        <end position="332"/>
    </location>
</feature>
<dbReference type="Pfam" id="PF13173">
    <property type="entry name" value="AAA_14"/>
    <property type="match status" value="1"/>
</dbReference>
<dbReference type="PANTHER" id="PTHR43566">
    <property type="entry name" value="CONSERVED PROTEIN"/>
    <property type="match status" value="1"/>
</dbReference>
<dbReference type="InterPro" id="IPR041682">
    <property type="entry name" value="AAA_14"/>
</dbReference>
<gene>
    <name evidence="3" type="ORF">Pan181_37330</name>
</gene>
<dbReference type="RefSeq" id="WP_145248735.1">
    <property type="nucleotide sequence ID" value="NZ_CP036278.1"/>
</dbReference>
<dbReference type="InterPro" id="IPR027417">
    <property type="entry name" value="P-loop_NTPase"/>
</dbReference>
<dbReference type="EMBL" id="CP036278">
    <property type="protein sequence ID" value="QDU57515.1"/>
    <property type="molecule type" value="Genomic_DNA"/>
</dbReference>
<feature type="domain" description="AAA" evidence="1">
    <location>
        <begin position="18"/>
        <end position="137"/>
    </location>
</feature>
<name>A0A518AS16_9BACT</name>
<dbReference type="Proteomes" id="UP000315750">
    <property type="component" value="Chromosome"/>
</dbReference>
<sequence length="385" mass="43257">MIQRTSHLARITSLLGQFPVVGILGARQIGKTTLSRAIQKGWKRPCHSFDLERQADVGRLADPELALGPLKGLVVLDEIQRLPNLFPELRVLADRRPIRTRFLILGSASPDMLRQGNESLAGRIAYYSLGGFSLDEVGVTNHEKLWLRGGFPDSFLATSNAKSQTWRQQFVSTFLERDIPQLGIQVSSTTLRRFWTMLAHYHGQVWNASEFGRSFGVADNTVRNYLDILSSAFVVRQLQPWHENLKKRQVKSPKVYLTDSGILHSLLGLNSKADIEGHPKLGASWEGFAISQVAALLNVQPSECFFWATHAGAELDLLVVRGRKRWGFEIKRTSSPSITPSMRTALTDLKLQRLFVVHAGEHSFDMAKKIRAIALTDLLDELKPW</sequence>
<dbReference type="Pfam" id="PF13635">
    <property type="entry name" value="DUF4143"/>
    <property type="match status" value="1"/>
</dbReference>
<dbReference type="InterPro" id="IPR025420">
    <property type="entry name" value="DUF4143"/>
</dbReference>
<dbReference type="OrthoDB" id="256957at2"/>
<evidence type="ECO:0000259" key="1">
    <source>
        <dbReference type="Pfam" id="PF13173"/>
    </source>
</evidence>
<evidence type="ECO:0000313" key="3">
    <source>
        <dbReference type="EMBL" id="QDU57515.1"/>
    </source>
</evidence>
<keyword evidence="4" id="KW-1185">Reference proteome</keyword>
<evidence type="ECO:0008006" key="5">
    <source>
        <dbReference type="Google" id="ProtNLM"/>
    </source>
</evidence>
<evidence type="ECO:0000313" key="4">
    <source>
        <dbReference type="Proteomes" id="UP000315750"/>
    </source>
</evidence>
<proteinExistence type="predicted"/>
<reference evidence="3 4" key="1">
    <citation type="submission" date="2019-02" db="EMBL/GenBank/DDBJ databases">
        <title>Deep-cultivation of Planctomycetes and their phenomic and genomic characterization uncovers novel biology.</title>
        <authorList>
            <person name="Wiegand S."/>
            <person name="Jogler M."/>
            <person name="Boedeker C."/>
            <person name="Pinto D."/>
            <person name="Vollmers J."/>
            <person name="Rivas-Marin E."/>
            <person name="Kohn T."/>
            <person name="Peeters S.H."/>
            <person name="Heuer A."/>
            <person name="Rast P."/>
            <person name="Oberbeckmann S."/>
            <person name="Bunk B."/>
            <person name="Jeske O."/>
            <person name="Meyerdierks A."/>
            <person name="Storesund J.E."/>
            <person name="Kallscheuer N."/>
            <person name="Luecker S."/>
            <person name="Lage O.M."/>
            <person name="Pohl T."/>
            <person name="Merkel B.J."/>
            <person name="Hornburger P."/>
            <person name="Mueller R.-W."/>
            <person name="Bruemmer F."/>
            <person name="Labrenz M."/>
            <person name="Spormann A.M."/>
            <person name="Op den Camp H."/>
            <person name="Overmann J."/>
            <person name="Amann R."/>
            <person name="Jetten M.S.M."/>
            <person name="Mascher T."/>
            <person name="Medema M.H."/>
            <person name="Devos D.P."/>
            <person name="Kaster A.-K."/>
            <person name="Ovreas L."/>
            <person name="Rohde M."/>
            <person name="Galperin M.Y."/>
            <person name="Jogler C."/>
        </authorList>
    </citation>
    <scope>NUCLEOTIDE SEQUENCE [LARGE SCALE GENOMIC DNA]</scope>
    <source>
        <strain evidence="3 4">Pan181</strain>
    </source>
</reference>
<protein>
    <recommendedName>
        <fullName evidence="5">AAA+ ATPase domain-containing protein</fullName>
    </recommendedName>
</protein>